<dbReference type="Proteomes" id="UP000834106">
    <property type="component" value="Chromosome 1"/>
</dbReference>
<dbReference type="GO" id="GO:0004523">
    <property type="term" value="F:RNA-DNA hybrid ribonuclease activity"/>
    <property type="evidence" value="ECO:0007669"/>
    <property type="project" value="InterPro"/>
</dbReference>
<dbReference type="PANTHER" id="PTHR47723">
    <property type="entry name" value="OS05G0353850 PROTEIN"/>
    <property type="match status" value="1"/>
</dbReference>
<dbReference type="InterPro" id="IPR036397">
    <property type="entry name" value="RNaseH_sf"/>
</dbReference>
<dbReference type="Pfam" id="PF13456">
    <property type="entry name" value="RVT_3"/>
    <property type="match status" value="1"/>
</dbReference>
<organism evidence="2 3">
    <name type="scientific">Fraxinus pennsylvanica</name>
    <dbReference type="NCBI Taxonomy" id="56036"/>
    <lineage>
        <taxon>Eukaryota</taxon>
        <taxon>Viridiplantae</taxon>
        <taxon>Streptophyta</taxon>
        <taxon>Embryophyta</taxon>
        <taxon>Tracheophyta</taxon>
        <taxon>Spermatophyta</taxon>
        <taxon>Magnoliopsida</taxon>
        <taxon>eudicotyledons</taxon>
        <taxon>Gunneridae</taxon>
        <taxon>Pentapetalae</taxon>
        <taxon>asterids</taxon>
        <taxon>lamiids</taxon>
        <taxon>Lamiales</taxon>
        <taxon>Oleaceae</taxon>
        <taxon>Oleeae</taxon>
        <taxon>Fraxinus</taxon>
    </lineage>
</organism>
<dbReference type="SUPFAM" id="SSF56219">
    <property type="entry name" value="DNase I-like"/>
    <property type="match status" value="1"/>
</dbReference>
<dbReference type="InterPro" id="IPR053151">
    <property type="entry name" value="RNase_H-like"/>
</dbReference>
<name>A0AAD1YPR7_9LAMI</name>
<dbReference type="InterPro" id="IPR036691">
    <property type="entry name" value="Endo/exonu/phosph_ase_sf"/>
</dbReference>
<dbReference type="InterPro" id="IPR044730">
    <property type="entry name" value="RNase_H-like_dom_plant"/>
</dbReference>
<dbReference type="PROSITE" id="PS50879">
    <property type="entry name" value="RNASE_H_1"/>
    <property type="match status" value="1"/>
</dbReference>
<dbReference type="CDD" id="cd06222">
    <property type="entry name" value="RNase_H_like"/>
    <property type="match status" value="1"/>
</dbReference>
<dbReference type="EMBL" id="OU503036">
    <property type="protein sequence ID" value="CAI9754113.1"/>
    <property type="molecule type" value="Genomic_DNA"/>
</dbReference>
<evidence type="ECO:0000313" key="3">
    <source>
        <dbReference type="Proteomes" id="UP000834106"/>
    </source>
</evidence>
<keyword evidence="3" id="KW-1185">Reference proteome</keyword>
<dbReference type="AlphaFoldDB" id="A0AAD1YPR7"/>
<dbReference type="Pfam" id="PF13966">
    <property type="entry name" value="zf-RVT"/>
    <property type="match status" value="1"/>
</dbReference>
<evidence type="ECO:0000259" key="1">
    <source>
        <dbReference type="PROSITE" id="PS50879"/>
    </source>
</evidence>
<proteinExistence type="predicted"/>
<dbReference type="Gene3D" id="3.30.420.10">
    <property type="entry name" value="Ribonuclease H-like superfamily/Ribonuclease H"/>
    <property type="match status" value="1"/>
</dbReference>
<dbReference type="GO" id="GO:0003676">
    <property type="term" value="F:nucleic acid binding"/>
    <property type="evidence" value="ECO:0007669"/>
    <property type="project" value="InterPro"/>
</dbReference>
<dbReference type="InterPro" id="IPR012337">
    <property type="entry name" value="RNaseH-like_sf"/>
</dbReference>
<gene>
    <name evidence="2" type="ORF">FPE_LOCUS1544</name>
</gene>
<feature type="domain" description="RNase H type-1" evidence="1">
    <location>
        <begin position="308"/>
        <end position="438"/>
    </location>
</feature>
<sequence length="472" mass="53483">MYPVSFSLKQESVVLRLTGLLKILAFAIPLESRRMALLEGPMATWQRGLVKERLDHGLCNMDWRTQFPNTIVQHLLRIASDHRPLLSEVSFYSTLYSEDNSMAPNYPIAGFLPDEVLDNLNLCCLPRDELEDDIRIWNLAGNDQFSLASAYLALLDLGFSNDQGYWDLVWQWQGPQRIRAFLWLCMHNKLLTNYDRNRRHLTDDPSYPICHNGVETISHVLRDCLIAKALWLKLLPLSDNAGFFDLNFNDWMVGNLRNGSTTREILIGGCSLGLPVVDACVAAFDALATVGEVNAVRREALISWTRPPYGFVVLNTDGAFRRNSLSATAGGVFRSHNGIWLGGFSIKLGHCNAFRAELWGIYTGLQEAWKNGWRKVQVQVDNSAVALIFNSNSLMSIQNGDLISRVRMLLHQDWQVQILLVYREANSIADHMANLAFDREDRFIWYDDPPSSASLLLFGDIVGVAHPRMIRL</sequence>
<reference evidence="2" key="1">
    <citation type="submission" date="2023-05" db="EMBL/GenBank/DDBJ databases">
        <authorList>
            <person name="Huff M."/>
        </authorList>
    </citation>
    <scope>NUCLEOTIDE SEQUENCE</scope>
</reference>
<dbReference type="PANTHER" id="PTHR47723:SF13">
    <property type="entry name" value="PUTATIVE-RELATED"/>
    <property type="match status" value="1"/>
</dbReference>
<protein>
    <recommendedName>
        <fullName evidence="1">RNase H type-1 domain-containing protein</fullName>
    </recommendedName>
</protein>
<accession>A0AAD1YPR7</accession>
<dbReference type="InterPro" id="IPR026960">
    <property type="entry name" value="RVT-Znf"/>
</dbReference>
<dbReference type="InterPro" id="IPR002156">
    <property type="entry name" value="RNaseH_domain"/>
</dbReference>
<dbReference type="SUPFAM" id="SSF53098">
    <property type="entry name" value="Ribonuclease H-like"/>
    <property type="match status" value="1"/>
</dbReference>
<evidence type="ECO:0000313" key="2">
    <source>
        <dbReference type="EMBL" id="CAI9754113.1"/>
    </source>
</evidence>